<evidence type="ECO:0000256" key="3">
    <source>
        <dbReference type="PROSITE-ProRule" id="PRU00283"/>
    </source>
</evidence>
<keyword evidence="3" id="KW-0505">Motor protein</keyword>
<feature type="domain" description="Kinesin motor" evidence="5">
    <location>
        <begin position="162"/>
        <end position="517"/>
    </location>
</feature>
<dbReference type="GO" id="GO:0005524">
    <property type="term" value="F:ATP binding"/>
    <property type="evidence" value="ECO:0007669"/>
    <property type="project" value="UniProtKB-UniRule"/>
</dbReference>
<dbReference type="InterPro" id="IPR001752">
    <property type="entry name" value="Kinesin_motor_dom"/>
</dbReference>
<evidence type="ECO:0000256" key="2">
    <source>
        <dbReference type="ARBA" id="ARBA00022840"/>
    </source>
</evidence>
<evidence type="ECO:0000256" key="4">
    <source>
        <dbReference type="SAM" id="MobiDB-lite"/>
    </source>
</evidence>
<dbReference type="InterPro" id="IPR027640">
    <property type="entry name" value="Kinesin-like_fam"/>
</dbReference>
<feature type="region of interest" description="Disordered" evidence="4">
    <location>
        <begin position="1"/>
        <end position="26"/>
    </location>
</feature>
<dbReference type="InterPro" id="IPR019821">
    <property type="entry name" value="Kinesin_motor_CS"/>
</dbReference>
<dbReference type="GO" id="GO:0007018">
    <property type="term" value="P:microtubule-based movement"/>
    <property type="evidence" value="ECO:0007669"/>
    <property type="project" value="InterPro"/>
</dbReference>
<evidence type="ECO:0000256" key="1">
    <source>
        <dbReference type="ARBA" id="ARBA00022741"/>
    </source>
</evidence>
<reference evidence="6" key="1">
    <citation type="submission" date="2023-04" db="EMBL/GenBank/DDBJ databases">
        <title>Phytophthora lilii NBRC 32176.</title>
        <authorList>
            <person name="Ichikawa N."/>
            <person name="Sato H."/>
            <person name="Tonouchi N."/>
        </authorList>
    </citation>
    <scope>NUCLEOTIDE SEQUENCE</scope>
    <source>
        <strain evidence="6">NBRC 32176</strain>
    </source>
</reference>
<feature type="region of interest" description="Disordered" evidence="4">
    <location>
        <begin position="1005"/>
        <end position="1024"/>
    </location>
</feature>
<evidence type="ECO:0000313" key="6">
    <source>
        <dbReference type="EMBL" id="GMF19270.1"/>
    </source>
</evidence>
<dbReference type="InterPro" id="IPR027417">
    <property type="entry name" value="P-loop_NTPase"/>
</dbReference>
<protein>
    <submittedName>
        <fullName evidence="6">Unnamed protein product</fullName>
    </submittedName>
</protein>
<comment type="caution">
    <text evidence="6">The sequence shown here is derived from an EMBL/GenBank/DDBJ whole genome shotgun (WGS) entry which is preliminary data.</text>
</comment>
<evidence type="ECO:0000259" key="5">
    <source>
        <dbReference type="PROSITE" id="PS50067"/>
    </source>
</evidence>
<dbReference type="PROSITE" id="PS00411">
    <property type="entry name" value="KINESIN_MOTOR_1"/>
    <property type="match status" value="1"/>
</dbReference>
<dbReference type="PANTHER" id="PTHR47969:SF29">
    <property type="entry name" value="KINESIN-LIKE PROTEIN"/>
    <property type="match status" value="1"/>
</dbReference>
<dbReference type="GO" id="GO:0005875">
    <property type="term" value="C:microtubule associated complex"/>
    <property type="evidence" value="ECO:0007669"/>
    <property type="project" value="TreeGrafter"/>
</dbReference>
<feature type="compositionally biased region" description="Polar residues" evidence="4">
    <location>
        <begin position="74"/>
        <end position="83"/>
    </location>
</feature>
<dbReference type="EMBL" id="BSXW01000338">
    <property type="protein sequence ID" value="GMF19270.1"/>
    <property type="molecule type" value="Genomic_DNA"/>
</dbReference>
<proteinExistence type="inferred from homology"/>
<dbReference type="Proteomes" id="UP001165083">
    <property type="component" value="Unassembled WGS sequence"/>
</dbReference>
<feature type="compositionally biased region" description="Acidic residues" evidence="4">
    <location>
        <begin position="61"/>
        <end position="70"/>
    </location>
</feature>
<name>A0A9W6WVI5_9STRA</name>
<comment type="similarity">
    <text evidence="3">Belongs to the TRAFAC class myosin-kinesin ATPase superfamily. Kinesin family.</text>
</comment>
<dbReference type="SMART" id="SM00129">
    <property type="entry name" value="KISc"/>
    <property type="match status" value="1"/>
</dbReference>
<gene>
    <name evidence="6" type="ORF">Plil01_000734200</name>
</gene>
<sequence>MRDSTEEMLPSSRAEPISRFGSPVPSTAASFAETIDSGEEVHYYDEFDLFSDSRSDQQGTSDDEDSTFEDSTEKVGQSDSSIQPEHLQIASTLVPERSQRNNTNDEDTKELGDGDKYSPQTSVRPSFPCAGDCEDFNEGSVAEQIMTPTHDEELTDGGVGRRIQVVVRVRPPLDSEGKVVVTTGEKEGTSLCVQATTSQGSISTVTECTFDRVFMGAATQEDVFAAVEPSVQACLEGYNATIFAYGQTGTGKTHTLFGRDLGSPRNSDDLSGENSSFRLVKSSWGIVPRTLSYLLDQATVVKQKNYEVELHISFLQIYNDRLFDLLTDRLRQKPLLIREQPTLEGTTSVTVQGLSTQRITSFSDAMQIIHQGHTNRCVRETESNLSSSRSHAIVQLHVTVQCQAPDGDGRILRRARLNLVDLAGSEKWNTDVEMEDAHSQELKNINTSLSALGNCIAALTEAGRKHIPYRDSTLTRVLQDSFGGNTQSCLIATVSATQQSSDETIRTLHFADRARSVMQTIRVNEVANGSTELLMAKIQIVKLRERLENEQRKRHEIRLKEHQALQRDFQEKLKGKDKEITKLSRDNAVFQRWREEDVKKIRALESRLKDLQQQIEVNETREPADSAANTPLSRSKRQGGTVAISMTKHVAVHKTRSRTNLTRRGSENIITNQDYKQVLERYALTGSKGQQSIISQSNTAFSQTKSTCLSSYDFTNQVENAEENEPPALDTSSLVANARRQWELNADDKQAGDTSTRYVESGMCVSPVSYPQKRCNVAVALASSTCSSWAYPSLVSTATNSSTEWVPSVLSKSSLSSLIQKPEKADKCGKMLSSNPANSCSTSALKPVPTSLFRNSNIVSNNSLPRPSATEVCAMHKLAGCMLCSVNEGFRQAEVAPARQNLEKSTVCTTQSTLSGITRKVQDGPCERHQLLRCFICMKSANASVEQGTAPVSNFTSSSSTAKASNYQKVPLPTEGQLKCALHALANCILCAGIKAMTRKVLVPTPQPSPAKTSTSNFDVRGRNHPEERASDRYRRFTLDERLLNCQAGAHW</sequence>
<dbReference type="CDD" id="cd00106">
    <property type="entry name" value="KISc"/>
    <property type="match status" value="1"/>
</dbReference>
<dbReference type="Pfam" id="PF00225">
    <property type="entry name" value="Kinesin"/>
    <property type="match status" value="1"/>
</dbReference>
<dbReference type="PANTHER" id="PTHR47969">
    <property type="entry name" value="CHROMOSOME-ASSOCIATED KINESIN KIF4A-RELATED"/>
    <property type="match status" value="1"/>
</dbReference>
<organism evidence="6 7">
    <name type="scientific">Phytophthora lilii</name>
    <dbReference type="NCBI Taxonomy" id="2077276"/>
    <lineage>
        <taxon>Eukaryota</taxon>
        <taxon>Sar</taxon>
        <taxon>Stramenopiles</taxon>
        <taxon>Oomycota</taxon>
        <taxon>Peronosporomycetes</taxon>
        <taxon>Peronosporales</taxon>
        <taxon>Peronosporaceae</taxon>
        <taxon>Phytophthora</taxon>
    </lineage>
</organism>
<dbReference type="PRINTS" id="PR00380">
    <property type="entry name" value="KINESINHEAVY"/>
</dbReference>
<feature type="region of interest" description="Disordered" evidence="4">
    <location>
        <begin position="615"/>
        <end position="641"/>
    </location>
</feature>
<feature type="region of interest" description="Disordered" evidence="4">
    <location>
        <begin position="46"/>
        <end position="129"/>
    </location>
</feature>
<keyword evidence="7" id="KW-1185">Reference proteome</keyword>
<dbReference type="GO" id="GO:0051231">
    <property type="term" value="P:spindle elongation"/>
    <property type="evidence" value="ECO:0007669"/>
    <property type="project" value="TreeGrafter"/>
</dbReference>
<accession>A0A9W6WVI5</accession>
<dbReference type="SUPFAM" id="SSF52540">
    <property type="entry name" value="P-loop containing nucleoside triphosphate hydrolases"/>
    <property type="match status" value="1"/>
</dbReference>
<keyword evidence="1 3" id="KW-0547">Nucleotide-binding</keyword>
<evidence type="ECO:0000313" key="7">
    <source>
        <dbReference type="Proteomes" id="UP001165083"/>
    </source>
</evidence>
<dbReference type="AlphaFoldDB" id="A0A9W6WVI5"/>
<feature type="compositionally biased region" description="Basic and acidic residues" evidence="4">
    <location>
        <begin position="46"/>
        <end position="55"/>
    </location>
</feature>
<dbReference type="Gene3D" id="3.40.850.10">
    <property type="entry name" value="Kinesin motor domain"/>
    <property type="match status" value="1"/>
</dbReference>
<dbReference type="GO" id="GO:0008017">
    <property type="term" value="F:microtubule binding"/>
    <property type="evidence" value="ECO:0007669"/>
    <property type="project" value="InterPro"/>
</dbReference>
<dbReference type="PROSITE" id="PS50067">
    <property type="entry name" value="KINESIN_MOTOR_2"/>
    <property type="match status" value="1"/>
</dbReference>
<dbReference type="OrthoDB" id="105881at2759"/>
<dbReference type="GO" id="GO:0003777">
    <property type="term" value="F:microtubule motor activity"/>
    <property type="evidence" value="ECO:0007669"/>
    <property type="project" value="InterPro"/>
</dbReference>
<dbReference type="InterPro" id="IPR036961">
    <property type="entry name" value="Kinesin_motor_dom_sf"/>
</dbReference>
<dbReference type="GO" id="GO:0007052">
    <property type="term" value="P:mitotic spindle organization"/>
    <property type="evidence" value="ECO:0007669"/>
    <property type="project" value="TreeGrafter"/>
</dbReference>
<feature type="binding site" evidence="3">
    <location>
        <begin position="246"/>
        <end position="253"/>
    </location>
    <ligand>
        <name>ATP</name>
        <dbReference type="ChEBI" id="CHEBI:30616"/>
    </ligand>
</feature>
<keyword evidence="2 3" id="KW-0067">ATP-binding</keyword>